<dbReference type="PANTHER" id="PTHR48204:SF1">
    <property type="entry name" value="OS07G0265100 PROTEIN"/>
    <property type="match status" value="1"/>
</dbReference>
<dbReference type="Gramene" id="ONIVA07G08370.1">
    <property type="protein sequence ID" value="ONIVA07G08370.1"/>
    <property type="gene ID" value="ONIVA07G08370"/>
</dbReference>
<dbReference type="eggNOG" id="ENOG502S3QH">
    <property type="taxonomic scope" value="Eukaryota"/>
</dbReference>
<accession>A0A0E0HZ02</accession>
<dbReference type="HOGENOM" id="CLU_143126_0_0_1"/>
<dbReference type="Proteomes" id="UP000006591">
    <property type="component" value="Chromosome 7"/>
</dbReference>
<name>A0A0E0HZ02_ORYNI</name>
<dbReference type="PANTHER" id="PTHR48204">
    <property type="entry name" value="OS07G0265100 PROTEIN"/>
    <property type="match status" value="1"/>
</dbReference>
<dbReference type="AlphaFoldDB" id="A0A0E0HZ02"/>
<keyword evidence="2" id="KW-1185">Reference proteome</keyword>
<dbReference type="EnsemblPlants" id="ONIVA07G08370.1">
    <property type="protein sequence ID" value="ONIVA07G08370.1"/>
    <property type="gene ID" value="ONIVA07G08370"/>
</dbReference>
<organism evidence="1">
    <name type="scientific">Oryza nivara</name>
    <name type="common">Indian wild rice</name>
    <name type="synonym">Oryza sativa f. spontanea</name>
    <dbReference type="NCBI Taxonomy" id="4536"/>
    <lineage>
        <taxon>Eukaryota</taxon>
        <taxon>Viridiplantae</taxon>
        <taxon>Streptophyta</taxon>
        <taxon>Embryophyta</taxon>
        <taxon>Tracheophyta</taxon>
        <taxon>Spermatophyta</taxon>
        <taxon>Magnoliopsida</taxon>
        <taxon>Liliopsida</taxon>
        <taxon>Poales</taxon>
        <taxon>Poaceae</taxon>
        <taxon>BOP clade</taxon>
        <taxon>Oryzoideae</taxon>
        <taxon>Oryzeae</taxon>
        <taxon>Oryzinae</taxon>
        <taxon>Oryza</taxon>
    </lineage>
</organism>
<reference evidence="1" key="2">
    <citation type="submission" date="2018-04" db="EMBL/GenBank/DDBJ databases">
        <title>OnivRS2 (Oryza nivara Reference Sequence Version 2).</title>
        <authorList>
            <person name="Zhang J."/>
            <person name="Kudrna D."/>
            <person name="Lee S."/>
            <person name="Talag J."/>
            <person name="Rajasekar S."/>
            <person name="Welchert J."/>
            <person name="Hsing Y.-I."/>
            <person name="Wing R.A."/>
        </authorList>
    </citation>
    <scope>NUCLEOTIDE SEQUENCE [LARGE SCALE GENOMIC DNA]</scope>
    <source>
        <strain evidence="1">SL10</strain>
    </source>
</reference>
<reference evidence="1" key="1">
    <citation type="submission" date="2015-04" db="UniProtKB">
        <authorList>
            <consortium name="EnsemblPlants"/>
        </authorList>
    </citation>
    <scope>IDENTIFICATION</scope>
    <source>
        <strain evidence="1">SL10</strain>
    </source>
</reference>
<dbReference type="STRING" id="4536.A0A0E0HZ02"/>
<sequence>MVVLAGQLNIALGAKSNAVGSVKGSGGGPRRRRGRRSLLLAARGRGGGREDQIRIPRRVECLDVECMADAMETASASASDPPPLRRRRQRQRRLVFDRRYGWIFDEWTDPADAALAGGRGMFCVLPMARSLVDVAVSSVTYAVDSNYVQLGVYQH</sequence>
<protein>
    <submittedName>
        <fullName evidence="1">Uncharacterized protein</fullName>
    </submittedName>
</protein>
<evidence type="ECO:0000313" key="2">
    <source>
        <dbReference type="Proteomes" id="UP000006591"/>
    </source>
</evidence>
<proteinExistence type="predicted"/>
<evidence type="ECO:0000313" key="1">
    <source>
        <dbReference type="EnsemblPlants" id="ONIVA07G08370.1"/>
    </source>
</evidence>